<dbReference type="HAMAP" id="MF_00183">
    <property type="entry name" value="DXP_reductoisom"/>
    <property type="match status" value="1"/>
</dbReference>
<evidence type="ECO:0000256" key="9">
    <source>
        <dbReference type="HAMAP-Rule" id="MF_00183"/>
    </source>
</evidence>
<dbReference type="Gene3D" id="1.10.1740.10">
    <property type="match status" value="1"/>
</dbReference>
<comment type="caution">
    <text evidence="9">Lacks conserved residue(s) required for the propagation of feature annotation.</text>
</comment>
<comment type="caution">
    <text evidence="13">The sequence shown here is derived from an EMBL/GenBank/DDBJ whole genome shotgun (WGS) entry which is preliminary data.</text>
</comment>
<keyword evidence="6 9" id="KW-0464">Manganese</keyword>
<feature type="binding site" evidence="9">
    <location>
        <position position="148"/>
    </location>
    <ligand>
        <name>Mn(2+)</name>
        <dbReference type="ChEBI" id="CHEBI:29035"/>
    </ligand>
</feature>
<reference evidence="13 14" key="1">
    <citation type="submission" date="2024-03" db="EMBL/GenBank/DDBJ databases">
        <title>Human intestinal bacterial collection.</title>
        <authorList>
            <person name="Pauvert C."/>
            <person name="Hitch T.C.A."/>
            <person name="Clavel T."/>
        </authorList>
    </citation>
    <scope>NUCLEOTIDE SEQUENCE [LARGE SCALE GENOMIC DNA]</scope>
    <source>
        <strain evidence="13 14">CLA-AP-H29</strain>
    </source>
</reference>
<feature type="binding site" evidence="9">
    <location>
        <position position="12"/>
    </location>
    <ligand>
        <name>NADPH</name>
        <dbReference type="ChEBI" id="CHEBI:57783"/>
    </ligand>
</feature>
<feature type="binding site" evidence="9">
    <location>
        <position position="196"/>
    </location>
    <ligand>
        <name>1-deoxy-D-xylulose 5-phosphate</name>
        <dbReference type="ChEBI" id="CHEBI:57792"/>
    </ligand>
</feature>
<keyword evidence="5 9" id="KW-0560">Oxidoreductase</keyword>
<evidence type="ECO:0000256" key="8">
    <source>
        <dbReference type="ARBA" id="ARBA00048543"/>
    </source>
</evidence>
<evidence type="ECO:0000256" key="7">
    <source>
        <dbReference type="ARBA" id="ARBA00023229"/>
    </source>
</evidence>
<feature type="binding site" evidence="9">
    <location>
        <position position="173"/>
    </location>
    <ligand>
        <name>1-deoxy-D-xylulose 5-phosphate</name>
        <dbReference type="ChEBI" id="CHEBI:57792"/>
    </ligand>
</feature>
<dbReference type="EMBL" id="JBBMFK010000002">
    <property type="protein sequence ID" value="MEQ2442234.1"/>
    <property type="molecule type" value="Genomic_DNA"/>
</dbReference>
<evidence type="ECO:0000259" key="11">
    <source>
        <dbReference type="Pfam" id="PF08436"/>
    </source>
</evidence>
<evidence type="ECO:0000256" key="3">
    <source>
        <dbReference type="ARBA" id="ARBA00022723"/>
    </source>
</evidence>
<dbReference type="PIRSF" id="PIRSF006205">
    <property type="entry name" value="Dxp_reductismrs"/>
    <property type="match status" value="1"/>
</dbReference>
<dbReference type="NCBIfam" id="TIGR00243">
    <property type="entry name" value="Dxr"/>
    <property type="match status" value="1"/>
</dbReference>
<feature type="binding site" evidence="9">
    <location>
        <position position="202"/>
    </location>
    <ligand>
        <name>NADPH</name>
        <dbReference type="ChEBI" id="CHEBI:57783"/>
    </ligand>
</feature>
<dbReference type="PANTHER" id="PTHR30525:SF0">
    <property type="entry name" value="1-DEOXY-D-XYLULOSE 5-PHOSPHATE REDUCTOISOMERASE, CHLOROPLASTIC"/>
    <property type="match status" value="1"/>
</dbReference>
<gene>
    <name evidence="9 13" type="primary">dxr</name>
    <name evidence="13" type="ORF">WMO64_01975</name>
</gene>
<comment type="pathway">
    <text evidence="1 9">Isoprenoid biosynthesis; isopentenyl diphosphate biosynthesis via DXP pathway; isopentenyl diphosphate from 1-deoxy-D-xylulose 5-phosphate: step 1/6.</text>
</comment>
<dbReference type="Gene3D" id="3.40.50.720">
    <property type="entry name" value="NAD(P)-binding Rossmann-like Domain"/>
    <property type="match status" value="1"/>
</dbReference>
<evidence type="ECO:0000256" key="5">
    <source>
        <dbReference type="ARBA" id="ARBA00023002"/>
    </source>
</evidence>
<feature type="binding site" evidence="9">
    <location>
        <position position="209"/>
    </location>
    <ligand>
        <name>1-deoxy-D-xylulose 5-phosphate</name>
        <dbReference type="ChEBI" id="CHEBI:57792"/>
    </ligand>
</feature>
<dbReference type="SUPFAM" id="SSF51735">
    <property type="entry name" value="NAD(P)-binding Rossmann-fold domains"/>
    <property type="match status" value="1"/>
</dbReference>
<proteinExistence type="inferred from homology"/>
<dbReference type="InterPro" id="IPR026877">
    <property type="entry name" value="DXPR_C"/>
</dbReference>
<comment type="function">
    <text evidence="9">Catalyzes the NADPH-dependent rearrangement and reduction of 1-deoxy-D-xylulose-5-phosphate (DXP) to 2-C-methyl-D-erythritol 4-phosphate (MEP).</text>
</comment>
<feature type="domain" description="1-deoxy-D-xylulose 5-phosphate reductoisomerase C-terminal" evidence="11">
    <location>
        <begin position="142"/>
        <end position="226"/>
    </location>
</feature>
<dbReference type="InterPro" id="IPR013644">
    <property type="entry name" value="DXP_reductoisomerase_C"/>
</dbReference>
<dbReference type="Pfam" id="PF08436">
    <property type="entry name" value="DXP_redisom_C"/>
    <property type="match status" value="1"/>
</dbReference>
<dbReference type="Pfam" id="PF13288">
    <property type="entry name" value="DXPR_C"/>
    <property type="match status" value="1"/>
</dbReference>
<feature type="binding site" evidence="9">
    <location>
        <position position="10"/>
    </location>
    <ligand>
        <name>NADPH</name>
        <dbReference type="ChEBI" id="CHEBI:57783"/>
    </ligand>
</feature>
<evidence type="ECO:0000313" key="14">
    <source>
        <dbReference type="Proteomes" id="UP001464378"/>
    </source>
</evidence>
<feature type="binding site" evidence="9">
    <location>
        <position position="11"/>
    </location>
    <ligand>
        <name>NADPH</name>
        <dbReference type="ChEBI" id="CHEBI:57783"/>
    </ligand>
</feature>
<comment type="similarity">
    <text evidence="2 9">Belongs to the DXR family.</text>
</comment>
<feature type="binding site" evidence="9">
    <location>
        <position position="215"/>
    </location>
    <ligand>
        <name>1-deoxy-D-xylulose 5-phosphate</name>
        <dbReference type="ChEBI" id="CHEBI:57792"/>
    </ligand>
</feature>
<dbReference type="InterPro" id="IPR013512">
    <property type="entry name" value="DXP_reductoisomerase_N"/>
</dbReference>
<feature type="binding site" evidence="9">
    <location>
        <position position="147"/>
    </location>
    <ligand>
        <name>1-deoxy-D-xylulose 5-phosphate</name>
        <dbReference type="ChEBI" id="CHEBI:57792"/>
    </ligand>
</feature>
<keyword evidence="3 9" id="KW-0479">Metal-binding</keyword>
<evidence type="ECO:0000259" key="10">
    <source>
        <dbReference type="Pfam" id="PF02670"/>
    </source>
</evidence>
<dbReference type="NCBIfam" id="NF009114">
    <property type="entry name" value="PRK12464.1"/>
    <property type="match status" value="1"/>
</dbReference>
<feature type="binding site" evidence="9">
    <location>
        <position position="13"/>
    </location>
    <ligand>
        <name>NADPH</name>
        <dbReference type="ChEBI" id="CHEBI:57783"/>
    </ligand>
</feature>
<feature type="domain" description="DXP reductoisomerase C-terminal" evidence="12">
    <location>
        <begin position="258"/>
        <end position="374"/>
    </location>
</feature>
<dbReference type="EC" id="1.1.1.267" evidence="9"/>
<feature type="binding site" evidence="9">
    <location>
        <position position="35"/>
    </location>
    <ligand>
        <name>NADPH</name>
        <dbReference type="ChEBI" id="CHEBI:57783"/>
    </ligand>
</feature>
<feature type="binding site" evidence="9">
    <location>
        <position position="146"/>
    </location>
    <ligand>
        <name>Mn(2+)</name>
        <dbReference type="ChEBI" id="CHEBI:29035"/>
    </ligand>
</feature>
<feature type="binding site" evidence="9">
    <location>
        <position position="120"/>
    </location>
    <ligand>
        <name>NADPH</name>
        <dbReference type="ChEBI" id="CHEBI:57783"/>
    </ligand>
</feature>
<protein>
    <recommendedName>
        <fullName evidence="9">1-deoxy-D-xylulose 5-phosphate reductoisomerase</fullName>
        <shortName evidence="9">DXP reductoisomerase</shortName>
        <ecNumber evidence="9">1.1.1.267</ecNumber>
    </recommendedName>
    <alternativeName>
        <fullName evidence="9">1-deoxyxylulose-5-phosphate reductoisomerase</fullName>
    </alternativeName>
    <alternativeName>
        <fullName evidence="9">2-C-methyl-D-erythritol 4-phosphate synthase</fullName>
    </alternativeName>
</protein>
<feature type="binding site" evidence="9">
    <location>
        <position position="122"/>
    </location>
    <ligand>
        <name>NADPH</name>
        <dbReference type="ChEBI" id="CHEBI:57783"/>
    </ligand>
</feature>
<sequence>MRRISLLGSTGSIGRQSLDVISACGMTVAALTANRDVERMEAQARQFKPELAVMMDPAAAADLRVRLADTDIRVASGPEGLEEAAALPSADTVITAVVGMVGLKPTLAAIARGKRIALANKETLVCGGELVMSEAERYGAEIVPVDSEHSALFQSLQGCRDRGEVRRLILTASGGPFFGYTREQLEHVTLDQALKHPNWSMGAKITVDSATLMNKGLEFIEAMRLYHMPPEKISVVAHRESIVHSLVEYCDNAMIAQLGSADMRLPIQYALTWPARTEAVAKPLDLLTCPPLHFAPPDMEAFPCLGLAIGAARTGGTATAVLNGANEAAVGLFLERKIGFMDIPRLVERALSQVAPVYGGGLAEILSADRAARDAVLSAQGTQR</sequence>
<dbReference type="GO" id="GO:0030604">
    <property type="term" value="F:1-deoxy-D-xylulose-5-phosphate reductoisomerase activity"/>
    <property type="evidence" value="ECO:0007669"/>
    <property type="project" value="UniProtKB-EC"/>
</dbReference>
<dbReference type="InterPro" id="IPR036169">
    <property type="entry name" value="DXPR_C_sf"/>
</dbReference>
<evidence type="ECO:0000256" key="4">
    <source>
        <dbReference type="ARBA" id="ARBA00022857"/>
    </source>
</evidence>
<feature type="binding site" evidence="9">
    <location>
        <position position="218"/>
    </location>
    <ligand>
        <name>1-deoxy-D-xylulose 5-phosphate</name>
        <dbReference type="ChEBI" id="CHEBI:57792"/>
    </ligand>
</feature>
<evidence type="ECO:0000259" key="12">
    <source>
        <dbReference type="Pfam" id="PF13288"/>
    </source>
</evidence>
<feature type="domain" description="1-deoxy-D-xylulose 5-phosphate reductoisomerase N-terminal" evidence="10">
    <location>
        <begin position="4"/>
        <end position="128"/>
    </location>
</feature>
<feature type="binding site" evidence="9">
    <location>
        <position position="218"/>
    </location>
    <ligand>
        <name>Mn(2+)</name>
        <dbReference type="ChEBI" id="CHEBI:29035"/>
    </ligand>
</feature>
<keyword evidence="9" id="KW-0460">Magnesium</keyword>
<comment type="catalytic activity">
    <reaction evidence="8">
        <text>2-C-methyl-D-erythritol 4-phosphate + NADP(+) = 1-deoxy-D-xylulose 5-phosphate + NADPH + H(+)</text>
        <dbReference type="Rhea" id="RHEA:13717"/>
        <dbReference type="ChEBI" id="CHEBI:15378"/>
        <dbReference type="ChEBI" id="CHEBI:57783"/>
        <dbReference type="ChEBI" id="CHEBI:57792"/>
        <dbReference type="ChEBI" id="CHEBI:58262"/>
        <dbReference type="ChEBI" id="CHEBI:58349"/>
        <dbReference type="EC" id="1.1.1.267"/>
    </reaction>
    <physiologicalReaction direction="right-to-left" evidence="8">
        <dbReference type="Rhea" id="RHEA:13719"/>
    </physiologicalReaction>
</comment>
<keyword evidence="14" id="KW-1185">Reference proteome</keyword>
<dbReference type="InterPro" id="IPR003821">
    <property type="entry name" value="DXP_reductoisomerase"/>
</dbReference>
<dbReference type="Pfam" id="PF02670">
    <property type="entry name" value="DXP_reductoisom"/>
    <property type="match status" value="1"/>
</dbReference>
<dbReference type="SUPFAM" id="SSF69055">
    <property type="entry name" value="1-deoxy-D-xylulose-5-phosphate reductoisomerase, C-terminal domain"/>
    <property type="match status" value="1"/>
</dbReference>
<feature type="binding site" evidence="9">
    <location>
        <position position="148"/>
    </location>
    <ligand>
        <name>1-deoxy-D-xylulose 5-phosphate</name>
        <dbReference type="ChEBI" id="CHEBI:57792"/>
    </ligand>
</feature>
<dbReference type="PANTHER" id="PTHR30525">
    <property type="entry name" value="1-DEOXY-D-XYLULOSE 5-PHOSPHATE REDUCTOISOMERASE"/>
    <property type="match status" value="1"/>
</dbReference>
<feature type="binding site" evidence="9">
    <location>
        <position position="214"/>
    </location>
    <ligand>
        <name>1-deoxy-D-xylulose 5-phosphate</name>
        <dbReference type="ChEBI" id="CHEBI:57792"/>
    </ligand>
</feature>
<evidence type="ECO:0000256" key="6">
    <source>
        <dbReference type="ARBA" id="ARBA00023211"/>
    </source>
</evidence>
<evidence type="ECO:0000256" key="2">
    <source>
        <dbReference type="ARBA" id="ARBA00006825"/>
    </source>
</evidence>
<feature type="binding site" evidence="9">
    <location>
        <position position="121"/>
    </location>
    <ligand>
        <name>1-deoxy-D-xylulose 5-phosphate</name>
        <dbReference type="ChEBI" id="CHEBI:57792"/>
    </ligand>
</feature>
<organism evidence="13 14">
    <name type="scientific">Pseudoflavonifractor intestinihominis</name>
    <dbReference type="NCBI Taxonomy" id="3133171"/>
    <lineage>
        <taxon>Bacteria</taxon>
        <taxon>Bacillati</taxon>
        <taxon>Bacillota</taxon>
        <taxon>Clostridia</taxon>
        <taxon>Eubacteriales</taxon>
        <taxon>Oscillospiraceae</taxon>
        <taxon>Pseudoflavonifractor</taxon>
    </lineage>
</organism>
<accession>A0ABV1E4K8</accession>
<keyword evidence="7 9" id="KW-0414">Isoprene biosynthesis</keyword>
<dbReference type="SUPFAM" id="SSF55347">
    <property type="entry name" value="Glyceraldehyde-3-phosphate dehydrogenase-like, C-terminal domain"/>
    <property type="match status" value="1"/>
</dbReference>
<evidence type="ECO:0000313" key="13">
    <source>
        <dbReference type="EMBL" id="MEQ2442234.1"/>
    </source>
</evidence>
<keyword evidence="4 9" id="KW-0521">NADP</keyword>
<evidence type="ECO:0000256" key="1">
    <source>
        <dbReference type="ARBA" id="ARBA00005094"/>
    </source>
</evidence>
<comment type="cofactor">
    <cofactor evidence="9">
        <name>Mg(2+)</name>
        <dbReference type="ChEBI" id="CHEBI:18420"/>
    </cofactor>
    <cofactor evidence="9">
        <name>Mn(2+)</name>
        <dbReference type="ChEBI" id="CHEBI:29035"/>
    </cofactor>
</comment>
<dbReference type="Proteomes" id="UP001464378">
    <property type="component" value="Unassembled WGS sequence"/>
</dbReference>
<name>A0ABV1E4K8_9FIRM</name>
<dbReference type="InterPro" id="IPR036291">
    <property type="entry name" value="NAD(P)-bd_dom_sf"/>
</dbReference>
<dbReference type="RefSeq" id="WP_349230830.1">
    <property type="nucleotide sequence ID" value="NZ_JBBMFK010000002.1"/>
</dbReference>